<sequence>MPLKVTSDNDDQTQLDLAAASPGGGSSVDPDHHQMVENYLYHQDDSIPTSSRRSSLTKQGVEVGGGGPREGSAQTYSDSDKRLDDEFGSYEPKEGERASDGGNEMFKKTCNIVVSRGSKSYGVAKRKFDQAKSKTREVGSLVKSKYDDWSDNNTVAVEPDVTNVEERHDIGWRIIRTVLKGWCFIWVMFAILVITAELLAPKHPPRQEAVVSAEEEQVFLEISEQVVLACEFDNLASQSGRKDCASLCSGSLCCFDDTEYSCQNDSSKMCAAYAGCESLVMSEDEVVGEVLQEDLQIDSKDENITASKTPTKIDWASLGVNENSEMKLIFDVVSEVCADDNLHSHHGLFECASLCASSLCCFDKSDVAAENPKLDLIMKLERLDGVLDLSTLGTCLIDDSDAEAAGETGQTTQFCTVHGGCRNLLLFGSEESAAIKFKSNANKDKYTHSEGQQKHSMVMVLMTMSILSIYAVYLLSCNRLAPPLGFDLKLRRDIKEEGKTNDVPVSQHEIEFV</sequence>
<evidence type="ECO:0000256" key="2">
    <source>
        <dbReference type="SAM" id="Phobius"/>
    </source>
</evidence>
<dbReference type="eggNOG" id="ENOG502T7WW">
    <property type="taxonomic scope" value="Eukaryota"/>
</dbReference>
<proteinExistence type="predicted"/>
<evidence type="ECO:0000313" key="3">
    <source>
        <dbReference type="EMBL" id="EJK61311.1"/>
    </source>
</evidence>
<name>K0SJY6_THAOC</name>
<keyword evidence="2" id="KW-0472">Membrane</keyword>
<organism evidence="3 4">
    <name type="scientific">Thalassiosira oceanica</name>
    <name type="common">Marine diatom</name>
    <dbReference type="NCBI Taxonomy" id="159749"/>
    <lineage>
        <taxon>Eukaryota</taxon>
        <taxon>Sar</taxon>
        <taxon>Stramenopiles</taxon>
        <taxon>Ochrophyta</taxon>
        <taxon>Bacillariophyta</taxon>
        <taxon>Coscinodiscophyceae</taxon>
        <taxon>Thalassiosirophycidae</taxon>
        <taxon>Thalassiosirales</taxon>
        <taxon>Thalassiosiraceae</taxon>
        <taxon>Thalassiosira</taxon>
    </lineage>
</organism>
<feature type="transmembrane region" description="Helical" evidence="2">
    <location>
        <begin position="182"/>
        <end position="200"/>
    </location>
</feature>
<dbReference type="EMBL" id="AGNL01020161">
    <property type="protein sequence ID" value="EJK61311.1"/>
    <property type="molecule type" value="Genomic_DNA"/>
</dbReference>
<feature type="compositionally biased region" description="Basic and acidic residues" evidence="1">
    <location>
        <begin position="78"/>
        <end position="99"/>
    </location>
</feature>
<protein>
    <submittedName>
        <fullName evidence="3">Uncharacterized protein</fullName>
    </submittedName>
</protein>
<feature type="compositionally biased region" description="Polar residues" evidence="1">
    <location>
        <begin position="46"/>
        <end position="58"/>
    </location>
</feature>
<gene>
    <name evidence="3" type="ORF">THAOC_18230</name>
</gene>
<dbReference type="OrthoDB" id="54556at2759"/>
<evidence type="ECO:0000256" key="1">
    <source>
        <dbReference type="SAM" id="MobiDB-lite"/>
    </source>
</evidence>
<comment type="caution">
    <text evidence="3">The sequence shown here is derived from an EMBL/GenBank/DDBJ whole genome shotgun (WGS) entry which is preliminary data.</text>
</comment>
<reference evidence="3 4" key="1">
    <citation type="journal article" date="2012" name="Genome Biol.">
        <title>Genome and low-iron response of an oceanic diatom adapted to chronic iron limitation.</title>
        <authorList>
            <person name="Lommer M."/>
            <person name="Specht M."/>
            <person name="Roy A.S."/>
            <person name="Kraemer L."/>
            <person name="Andreson R."/>
            <person name="Gutowska M.A."/>
            <person name="Wolf J."/>
            <person name="Bergner S.V."/>
            <person name="Schilhabel M.B."/>
            <person name="Klostermeier U.C."/>
            <person name="Beiko R.G."/>
            <person name="Rosenstiel P."/>
            <person name="Hippler M."/>
            <person name="Laroche J."/>
        </authorList>
    </citation>
    <scope>NUCLEOTIDE SEQUENCE [LARGE SCALE GENOMIC DNA]</scope>
    <source>
        <strain evidence="3 4">CCMP1005</strain>
    </source>
</reference>
<feature type="region of interest" description="Disordered" evidence="1">
    <location>
        <begin position="1"/>
        <end position="103"/>
    </location>
</feature>
<dbReference type="AlphaFoldDB" id="K0SJY6"/>
<keyword evidence="4" id="KW-1185">Reference proteome</keyword>
<keyword evidence="2" id="KW-0812">Transmembrane</keyword>
<evidence type="ECO:0000313" key="4">
    <source>
        <dbReference type="Proteomes" id="UP000266841"/>
    </source>
</evidence>
<accession>K0SJY6</accession>
<keyword evidence="2" id="KW-1133">Transmembrane helix</keyword>
<dbReference type="Proteomes" id="UP000266841">
    <property type="component" value="Unassembled WGS sequence"/>
</dbReference>